<keyword evidence="2" id="KW-0472">Membrane</keyword>
<dbReference type="GeneID" id="94170195"/>
<keyword evidence="3" id="KW-0732">Signal</keyword>
<feature type="region of interest" description="Disordered" evidence="1">
    <location>
        <begin position="112"/>
        <end position="140"/>
    </location>
</feature>
<dbReference type="KEGG" id="lenr:94170195"/>
<dbReference type="Proteomes" id="UP000674179">
    <property type="component" value="Chromosome 30"/>
</dbReference>
<keyword evidence="2" id="KW-0812">Transmembrane</keyword>
<keyword evidence="2" id="KW-1133">Transmembrane helix</keyword>
<accession>A0A836KE78</accession>
<gene>
    <name evidence="4" type="ORF">CUR178_02945</name>
</gene>
<keyword evidence="5" id="KW-1185">Reference proteome</keyword>
<feature type="compositionally biased region" description="Gly residues" evidence="1">
    <location>
        <begin position="39"/>
        <end position="52"/>
    </location>
</feature>
<name>A0A836KE78_LEIEN</name>
<evidence type="ECO:0000313" key="5">
    <source>
        <dbReference type="Proteomes" id="UP000674179"/>
    </source>
</evidence>
<feature type="signal peptide" evidence="3">
    <location>
        <begin position="1"/>
        <end position="19"/>
    </location>
</feature>
<feature type="region of interest" description="Disordered" evidence="1">
    <location>
        <begin position="186"/>
        <end position="206"/>
    </location>
</feature>
<dbReference type="EMBL" id="JAFHKP010000030">
    <property type="protein sequence ID" value="KAG5473029.1"/>
    <property type="molecule type" value="Genomic_DNA"/>
</dbReference>
<dbReference type="RefSeq" id="XP_067690788.1">
    <property type="nucleotide sequence ID" value="XM_067834685.1"/>
</dbReference>
<protein>
    <recommendedName>
        <fullName evidence="6">Membrane-associated protein</fullName>
    </recommendedName>
</protein>
<sequence>MRRVHALLYAAVVMALAAANGHSSSSIQSHVPGVHHHPGGVGSGGGVGGSDGQGPTPLPASSASLLMDDKSASVTMGFFISFMSVCAGSGLVALIVVLCAYCREYKLLETSSDSDTESVHSRTTSYSSASADSDSSSDLVQAYATHHPQPIAPPPTAGEVMAAAAYEEANEEADLRRPVIQVDTQSNEPHDFSVPAEPTLGPSGDAATRILFAGSRLSLASSRRGSYRSAR</sequence>
<evidence type="ECO:0000256" key="2">
    <source>
        <dbReference type="SAM" id="Phobius"/>
    </source>
</evidence>
<dbReference type="OrthoDB" id="268018at2759"/>
<evidence type="ECO:0000256" key="1">
    <source>
        <dbReference type="SAM" id="MobiDB-lite"/>
    </source>
</evidence>
<feature type="chain" id="PRO_5032644962" description="Membrane-associated protein" evidence="3">
    <location>
        <begin position="20"/>
        <end position="231"/>
    </location>
</feature>
<feature type="region of interest" description="Disordered" evidence="1">
    <location>
        <begin position="27"/>
        <end position="63"/>
    </location>
</feature>
<evidence type="ECO:0000256" key="3">
    <source>
        <dbReference type="SAM" id="SignalP"/>
    </source>
</evidence>
<feature type="transmembrane region" description="Helical" evidence="2">
    <location>
        <begin position="76"/>
        <end position="101"/>
    </location>
</feature>
<reference evidence="4 5" key="1">
    <citation type="submission" date="2021-02" db="EMBL/GenBank/DDBJ databases">
        <title>Leishmania (Mundinia) enrietti genome sequencing and assembly.</title>
        <authorList>
            <person name="Almutairi H."/>
            <person name="Gatherer D."/>
        </authorList>
    </citation>
    <scope>NUCLEOTIDE SEQUENCE [LARGE SCALE GENOMIC DNA]</scope>
    <source>
        <strain evidence="4">CUR178</strain>
    </source>
</reference>
<organism evidence="4 5">
    <name type="scientific">Leishmania enriettii</name>
    <dbReference type="NCBI Taxonomy" id="5663"/>
    <lineage>
        <taxon>Eukaryota</taxon>
        <taxon>Discoba</taxon>
        <taxon>Euglenozoa</taxon>
        <taxon>Kinetoplastea</taxon>
        <taxon>Metakinetoplastina</taxon>
        <taxon>Trypanosomatida</taxon>
        <taxon>Trypanosomatidae</taxon>
        <taxon>Leishmaniinae</taxon>
        <taxon>Leishmania</taxon>
    </lineage>
</organism>
<comment type="caution">
    <text evidence="4">The sequence shown here is derived from an EMBL/GenBank/DDBJ whole genome shotgun (WGS) entry which is preliminary data.</text>
</comment>
<proteinExistence type="predicted"/>
<evidence type="ECO:0008006" key="6">
    <source>
        <dbReference type="Google" id="ProtNLM"/>
    </source>
</evidence>
<feature type="compositionally biased region" description="Low complexity" evidence="1">
    <location>
        <begin position="125"/>
        <end position="138"/>
    </location>
</feature>
<dbReference type="AlphaFoldDB" id="A0A836KE78"/>
<evidence type="ECO:0000313" key="4">
    <source>
        <dbReference type="EMBL" id="KAG5473029.1"/>
    </source>
</evidence>